<sequence>MSIEREYEEKRDFIRMFVDAKVEITDPNTGDHFIGDSKNLSAGGVAFLCDHSFEVGQTLEVKVSSVQSQLPPLTAELKVIRSDKRDDGQYEVAGSIANVN</sequence>
<keyword evidence="3" id="KW-1185">Reference proteome</keyword>
<protein>
    <submittedName>
        <fullName evidence="2">PilZ domain-containing protein</fullName>
    </submittedName>
</protein>
<name>A0AA51RVA0_9GAMM</name>
<dbReference type="InterPro" id="IPR009875">
    <property type="entry name" value="PilZ_domain"/>
</dbReference>
<dbReference type="GO" id="GO:0035438">
    <property type="term" value="F:cyclic-di-GMP binding"/>
    <property type="evidence" value="ECO:0007669"/>
    <property type="project" value="InterPro"/>
</dbReference>
<gene>
    <name evidence="2" type="ORF">Q9312_04325</name>
</gene>
<dbReference type="RefSeq" id="WP_309203344.1">
    <property type="nucleotide sequence ID" value="NZ_CP133548.1"/>
</dbReference>
<dbReference type="AlphaFoldDB" id="A0AA51RVA0"/>
<proteinExistence type="predicted"/>
<organism evidence="2 3">
    <name type="scientific">Pleionea litopenaei</name>
    <dbReference type="NCBI Taxonomy" id="3070815"/>
    <lineage>
        <taxon>Bacteria</taxon>
        <taxon>Pseudomonadati</taxon>
        <taxon>Pseudomonadota</taxon>
        <taxon>Gammaproteobacteria</taxon>
        <taxon>Oceanospirillales</taxon>
        <taxon>Pleioneaceae</taxon>
        <taxon>Pleionea</taxon>
    </lineage>
</organism>
<dbReference type="Proteomes" id="UP001239782">
    <property type="component" value="Chromosome"/>
</dbReference>
<evidence type="ECO:0000313" key="3">
    <source>
        <dbReference type="Proteomes" id="UP001239782"/>
    </source>
</evidence>
<dbReference type="KEGG" id="plei:Q9312_04325"/>
<dbReference type="Gene3D" id="2.40.10.220">
    <property type="entry name" value="predicted glycosyltransferase like domains"/>
    <property type="match status" value="1"/>
</dbReference>
<reference evidence="2 3" key="1">
    <citation type="submission" date="2023-08" db="EMBL/GenBank/DDBJ databases">
        <title>Pleionea litopenaei sp. nov., isolated from stomach of juvenile Litopenaeus vannamei.</title>
        <authorList>
            <person name="Rho A.M."/>
            <person name="Hwang C.Y."/>
        </authorList>
    </citation>
    <scope>NUCLEOTIDE SEQUENCE [LARGE SCALE GENOMIC DNA]</scope>
    <source>
        <strain evidence="2 3">HL-JVS1</strain>
    </source>
</reference>
<evidence type="ECO:0000259" key="1">
    <source>
        <dbReference type="Pfam" id="PF07238"/>
    </source>
</evidence>
<accession>A0AA51RVA0</accession>
<evidence type="ECO:0000313" key="2">
    <source>
        <dbReference type="EMBL" id="WMS88144.1"/>
    </source>
</evidence>
<feature type="domain" description="PilZ" evidence="1">
    <location>
        <begin position="9"/>
        <end position="89"/>
    </location>
</feature>
<dbReference type="Pfam" id="PF07238">
    <property type="entry name" value="PilZ"/>
    <property type="match status" value="1"/>
</dbReference>
<dbReference type="SUPFAM" id="SSF141371">
    <property type="entry name" value="PilZ domain-like"/>
    <property type="match status" value="1"/>
</dbReference>
<dbReference type="EMBL" id="CP133548">
    <property type="protein sequence ID" value="WMS88144.1"/>
    <property type="molecule type" value="Genomic_DNA"/>
</dbReference>